<dbReference type="AlphaFoldDB" id="A0A0M3HYC5"/>
<protein>
    <submittedName>
        <fullName evidence="3">Transposase</fullName>
    </submittedName>
</protein>
<accession>A0A0M3HYC5</accession>
<keyword evidence="2" id="KW-1185">Reference proteome</keyword>
<feature type="compositionally biased region" description="Basic and acidic residues" evidence="1">
    <location>
        <begin position="74"/>
        <end position="86"/>
    </location>
</feature>
<dbReference type="WBParaSite" id="ALUE_0000849801-mRNA-1">
    <property type="protein sequence ID" value="ALUE_0000849801-mRNA-1"/>
    <property type="gene ID" value="ALUE_0000849801"/>
</dbReference>
<sequence length="125" mass="14819">MQFKKDVHDVLQKRQPNVMRAVVDVEAWIMEVPDYAQKLLLERTLLDNTLMCKKLLTEHQPLWGMDFDLRSKEDMKGKNRRQDRSTRRLLSSMENRNHGNPIRLDMIFACCVNDGKHLISHENFP</sequence>
<evidence type="ECO:0000313" key="3">
    <source>
        <dbReference type="WBParaSite" id="ALUE_0000849801-mRNA-1"/>
    </source>
</evidence>
<proteinExistence type="predicted"/>
<feature type="region of interest" description="Disordered" evidence="1">
    <location>
        <begin position="74"/>
        <end position="96"/>
    </location>
</feature>
<organism evidence="2 3">
    <name type="scientific">Ascaris lumbricoides</name>
    <name type="common">Giant roundworm</name>
    <dbReference type="NCBI Taxonomy" id="6252"/>
    <lineage>
        <taxon>Eukaryota</taxon>
        <taxon>Metazoa</taxon>
        <taxon>Ecdysozoa</taxon>
        <taxon>Nematoda</taxon>
        <taxon>Chromadorea</taxon>
        <taxon>Rhabditida</taxon>
        <taxon>Spirurina</taxon>
        <taxon>Ascaridomorpha</taxon>
        <taxon>Ascaridoidea</taxon>
        <taxon>Ascarididae</taxon>
        <taxon>Ascaris</taxon>
    </lineage>
</organism>
<name>A0A0M3HYC5_ASCLU</name>
<dbReference type="Proteomes" id="UP000036681">
    <property type="component" value="Unplaced"/>
</dbReference>
<reference evidence="3" key="1">
    <citation type="submission" date="2017-02" db="UniProtKB">
        <authorList>
            <consortium name="WormBaseParasite"/>
        </authorList>
    </citation>
    <scope>IDENTIFICATION</scope>
</reference>
<evidence type="ECO:0000313" key="2">
    <source>
        <dbReference type="Proteomes" id="UP000036681"/>
    </source>
</evidence>
<evidence type="ECO:0000256" key="1">
    <source>
        <dbReference type="SAM" id="MobiDB-lite"/>
    </source>
</evidence>